<organism evidence="2 3">
    <name type="scientific">Gemmata obscuriglobus</name>
    <dbReference type="NCBI Taxonomy" id="114"/>
    <lineage>
        <taxon>Bacteria</taxon>
        <taxon>Pseudomonadati</taxon>
        <taxon>Planctomycetota</taxon>
        <taxon>Planctomycetia</taxon>
        <taxon>Gemmatales</taxon>
        <taxon>Gemmataceae</taxon>
        <taxon>Gemmata</taxon>
    </lineage>
</organism>
<keyword evidence="2" id="KW-0489">Methyltransferase</keyword>
<dbReference type="InterPro" id="IPR029063">
    <property type="entry name" value="SAM-dependent_MTases_sf"/>
</dbReference>
<name>A0A2Z3H5W7_9BACT</name>
<proteinExistence type="predicted"/>
<evidence type="ECO:0000313" key="3">
    <source>
        <dbReference type="Proteomes" id="UP000245802"/>
    </source>
</evidence>
<feature type="domain" description="Methyltransferase type 11" evidence="1">
    <location>
        <begin position="62"/>
        <end position="156"/>
    </location>
</feature>
<keyword evidence="2" id="KW-0808">Transferase</keyword>
<evidence type="ECO:0000259" key="1">
    <source>
        <dbReference type="Pfam" id="PF08241"/>
    </source>
</evidence>
<dbReference type="RefSeq" id="WP_010050415.1">
    <property type="nucleotide sequence ID" value="NZ_CP025958.1"/>
</dbReference>
<dbReference type="AlphaFoldDB" id="A0A2Z3H5W7"/>
<dbReference type="PANTHER" id="PTHR43591:SF24">
    <property type="entry name" value="2-METHOXY-6-POLYPRENYL-1,4-BENZOQUINOL METHYLASE, MITOCHONDRIAL"/>
    <property type="match status" value="1"/>
</dbReference>
<dbReference type="Pfam" id="PF08241">
    <property type="entry name" value="Methyltransf_11"/>
    <property type="match status" value="1"/>
</dbReference>
<dbReference type="PANTHER" id="PTHR43591">
    <property type="entry name" value="METHYLTRANSFERASE"/>
    <property type="match status" value="1"/>
</dbReference>
<dbReference type="Gene3D" id="3.40.50.150">
    <property type="entry name" value="Vaccinia Virus protein VP39"/>
    <property type="match status" value="1"/>
</dbReference>
<dbReference type="SUPFAM" id="SSF53335">
    <property type="entry name" value="S-adenosyl-L-methionine-dependent methyltransferases"/>
    <property type="match status" value="1"/>
</dbReference>
<reference evidence="2 3" key="1">
    <citation type="submission" date="2018-01" db="EMBL/GenBank/DDBJ databases">
        <title>G. obscuriglobus.</title>
        <authorList>
            <person name="Franke J."/>
            <person name="Blomberg W."/>
            <person name="Selmecki A."/>
        </authorList>
    </citation>
    <scope>NUCLEOTIDE SEQUENCE [LARGE SCALE GENOMIC DNA]</scope>
    <source>
        <strain evidence="2 3">DSM 5831</strain>
    </source>
</reference>
<sequence length="254" mass="28148">MTGTDRRLAEQLFHDKQAAERADTFRGDAGSLRFNTDDYLDHETWVRPAFGSLGDLRGRRALDYGCGHGMAAVTLARAGAHVTAFDLSPGYVAEARARADANGVVVECVTADGEELPFETASFDAVWGNAILHHLDLARAGAELRRVLKPGGVAVFCEPWGGNPLLGFARRALPYPGKDRTPDEHPLTRRDLDPLRRIFPAMNVRGFQLLGMVRRVWKNRPALRLLDAVDVRLLRTVPPLENWCRYVVIVLRAG</sequence>
<dbReference type="EMBL" id="CP025958">
    <property type="protein sequence ID" value="AWM39712.1"/>
    <property type="molecule type" value="Genomic_DNA"/>
</dbReference>
<keyword evidence="3" id="KW-1185">Reference proteome</keyword>
<dbReference type="Proteomes" id="UP000245802">
    <property type="component" value="Chromosome"/>
</dbReference>
<dbReference type="CDD" id="cd02440">
    <property type="entry name" value="AdoMet_MTases"/>
    <property type="match status" value="1"/>
</dbReference>
<dbReference type="GO" id="GO:0008757">
    <property type="term" value="F:S-adenosylmethionine-dependent methyltransferase activity"/>
    <property type="evidence" value="ECO:0007669"/>
    <property type="project" value="InterPro"/>
</dbReference>
<protein>
    <submittedName>
        <fullName evidence="2">Class I SAM-dependent methyltransferase</fullName>
    </submittedName>
</protein>
<dbReference type="GO" id="GO:0032259">
    <property type="term" value="P:methylation"/>
    <property type="evidence" value="ECO:0007669"/>
    <property type="project" value="UniProtKB-KW"/>
</dbReference>
<evidence type="ECO:0000313" key="2">
    <source>
        <dbReference type="EMBL" id="AWM39712.1"/>
    </source>
</evidence>
<gene>
    <name evidence="2" type="ORF">C1280_23740</name>
</gene>
<dbReference type="OrthoDB" id="8936324at2"/>
<dbReference type="InterPro" id="IPR013216">
    <property type="entry name" value="Methyltransf_11"/>
</dbReference>
<dbReference type="KEGG" id="gog:C1280_23740"/>
<accession>A0A2Z3H5W7</accession>